<keyword evidence="8" id="KW-1185">Reference proteome</keyword>
<dbReference type="HOGENOM" id="CLU_082724_0_0_6"/>
<feature type="site" description="Important for substrate binding and specificity" evidence="5">
    <location>
        <position position="154"/>
    </location>
</feature>
<dbReference type="GO" id="GO:0000287">
    <property type="term" value="F:magnesium ion binding"/>
    <property type="evidence" value="ECO:0007669"/>
    <property type="project" value="UniProtKB-UniRule"/>
</dbReference>
<dbReference type="RefSeq" id="WP_006459511.1">
    <property type="nucleotide sequence ID" value="NZ_CP007030.1"/>
</dbReference>
<feature type="domain" description="Exonuclease" evidence="6">
    <location>
        <begin position="26"/>
        <end position="211"/>
    </location>
</feature>
<feature type="site" description="Important for substrate binding and specificity" evidence="5">
    <location>
        <position position="133"/>
    </location>
</feature>
<dbReference type="InterPro" id="IPR036397">
    <property type="entry name" value="RNaseH_sf"/>
</dbReference>
<feature type="binding site" evidence="5">
    <location>
        <position position="189"/>
    </location>
    <ligand>
        <name>Mg(2+)</name>
        <dbReference type="ChEBI" id="CHEBI:18420"/>
        <label>2</label>
        <note>catalytic</note>
    </ligand>
</feature>
<dbReference type="GO" id="GO:0008408">
    <property type="term" value="F:3'-5' exonuclease activity"/>
    <property type="evidence" value="ECO:0007669"/>
    <property type="project" value="TreeGrafter"/>
</dbReference>
<sequence length="217" mass="24230">MTQSLLESPEATPSITDIKDRFRGFLPVVVDVETAGFDPNSHALLQVAVLLLDMNEQGELITGSLFQENILPFEGSKLDQSALKFNGIEDPYHPFRDAKSERTALEKLFQPINTAIKASGCTRAILVGHNAMFDLNFIKHAAERNKMKSPFHQFSTFDTVSLAGLVYGETVLSKAVKMAGFDWDHDKAHEAAYDTLQTGRLFCRIVNQWKLDKPSRA</sequence>
<evidence type="ECO:0000259" key="6">
    <source>
        <dbReference type="SMART" id="SM00479"/>
    </source>
</evidence>
<evidence type="ECO:0000256" key="3">
    <source>
        <dbReference type="ARBA" id="ARBA00022801"/>
    </source>
</evidence>
<keyword evidence="2 5" id="KW-0540">Nuclease</keyword>
<dbReference type="Pfam" id="PF00929">
    <property type="entry name" value="RNase_T"/>
    <property type="match status" value="1"/>
</dbReference>
<dbReference type="GO" id="GO:0005829">
    <property type="term" value="C:cytosol"/>
    <property type="evidence" value="ECO:0007669"/>
    <property type="project" value="TreeGrafter"/>
</dbReference>
<dbReference type="AlphaFoldDB" id="W0DU97"/>
<dbReference type="eggNOG" id="COG0847">
    <property type="taxonomic scope" value="Bacteria"/>
</dbReference>
<dbReference type="Gene3D" id="3.30.420.10">
    <property type="entry name" value="Ribonuclease H-like superfamily/Ribonuclease H"/>
    <property type="match status" value="1"/>
</dbReference>
<comment type="cofactor">
    <cofactor evidence="5">
        <name>Mg(2+)</name>
        <dbReference type="ChEBI" id="CHEBI:18420"/>
    </cofactor>
    <text evidence="5">Binds two Mg(2+) per subunit. The active form of the enzyme binds two Mg(2+) ions in its active site. The first Mg(2+) forms only one salt bridge with the protein.</text>
</comment>
<keyword evidence="5" id="KW-0479">Metal-binding</keyword>
<feature type="site" description="Important for substrate binding and specificity" evidence="5">
    <location>
        <position position="37"/>
    </location>
</feature>
<keyword evidence="1 5" id="KW-0819">tRNA processing</keyword>
<evidence type="ECO:0000313" key="7">
    <source>
        <dbReference type="EMBL" id="AHF00569.1"/>
    </source>
</evidence>
<dbReference type="GO" id="GO:0003676">
    <property type="term" value="F:nucleic acid binding"/>
    <property type="evidence" value="ECO:0007669"/>
    <property type="project" value="InterPro"/>
</dbReference>
<dbReference type="SMART" id="SM00479">
    <property type="entry name" value="EXOIII"/>
    <property type="match status" value="1"/>
</dbReference>
<dbReference type="InterPro" id="IPR013520">
    <property type="entry name" value="Ribonucl_H"/>
</dbReference>
<evidence type="ECO:0000256" key="4">
    <source>
        <dbReference type="ARBA" id="ARBA00022839"/>
    </source>
</evidence>
<reference evidence="7 8" key="1">
    <citation type="submission" date="2013-12" db="EMBL/GenBank/DDBJ databases">
        <authorList>
            <consortium name="DOE Joint Genome Institute"/>
            <person name="Kappler U."/>
            <person name="Huntemann M."/>
            <person name="Han J."/>
            <person name="Chen A."/>
            <person name="Kyrpides N."/>
            <person name="Mavromatis K."/>
            <person name="Markowitz V."/>
            <person name="Palaniappan K."/>
            <person name="Ivanova N."/>
            <person name="Schaumberg A."/>
            <person name="Pati A."/>
            <person name="Liolios K."/>
            <person name="Nordberg H.P."/>
            <person name="Cantor M.N."/>
            <person name="Hua S.X."/>
            <person name="Woyke T."/>
        </authorList>
    </citation>
    <scope>NUCLEOTIDE SEQUENCE [LARGE SCALE GENOMIC DNA]</scope>
    <source>
        <strain evidence="8">AL2</strain>
    </source>
</reference>
<keyword evidence="5" id="KW-0460">Magnesium</keyword>
<evidence type="ECO:0000313" key="8">
    <source>
        <dbReference type="Proteomes" id="UP000005380"/>
    </source>
</evidence>
<dbReference type="HAMAP" id="MF_00157">
    <property type="entry name" value="RNase_T"/>
    <property type="match status" value="1"/>
</dbReference>
<dbReference type="EC" id="3.1.13.-" evidence="5"/>
<dbReference type="InParanoid" id="W0DU97"/>
<feature type="active site" description="Proton donor/acceptor" evidence="5">
    <location>
        <position position="189"/>
    </location>
</feature>
<comment type="similarity">
    <text evidence="5">Belongs to the RNase T family.</text>
</comment>
<proteinExistence type="inferred from homology"/>
<dbReference type="InterPro" id="IPR012337">
    <property type="entry name" value="RNaseH-like_sf"/>
</dbReference>
<dbReference type="NCBIfam" id="TIGR01298">
    <property type="entry name" value="RNaseT"/>
    <property type="match status" value="1"/>
</dbReference>
<gene>
    <name evidence="5" type="primary">rnt</name>
    <name evidence="7" type="ORF">THIAE_01245</name>
</gene>
<protein>
    <recommendedName>
        <fullName evidence="5">Ribonuclease T</fullName>
        <ecNumber evidence="5">3.1.13.-</ecNumber>
    </recommendedName>
    <alternativeName>
        <fullName evidence="5">Exoribonuclease T</fullName>
        <shortName evidence="5">RNase T</shortName>
    </alternativeName>
</protein>
<comment type="function">
    <text evidence="5">Trims short 3' overhangs of a variety of RNA species, leaving a one or two nucleotide 3' overhang. Responsible for the end-turnover of tRNA: specifically removes the terminal AMP residue from uncharged tRNA (tRNA-C-C-A). Also appears to be involved in tRNA biosynthesis.</text>
</comment>
<organism evidence="7 8">
    <name type="scientific">Thiomicrospira aerophila AL3</name>
    <dbReference type="NCBI Taxonomy" id="717772"/>
    <lineage>
        <taxon>Bacteria</taxon>
        <taxon>Pseudomonadati</taxon>
        <taxon>Pseudomonadota</taxon>
        <taxon>Gammaproteobacteria</taxon>
        <taxon>Thiotrichales</taxon>
        <taxon>Piscirickettsiaceae</taxon>
        <taxon>Thiomicrospira</taxon>
    </lineage>
</organism>
<feature type="binding site" evidence="5">
    <location>
        <position position="31"/>
    </location>
    <ligand>
        <name>Mg(2+)</name>
        <dbReference type="ChEBI" id="CHEBI:18420"/>
        <label>1</label>
        <note>catalytic</note>
    </ligand>
</feature>
<dbReference type="InterPro" id="IPR005987">
    <property type="entry name" value="RNase_T"/>
</dbReference>
<name>W0DU97_9GAMM</name>
<dbReference type="EMBL" id="CP007030">
    <property type="protein sequence ID" value="AHF00569.1"/>
    <property type="molecule type" value="Genomic_DNA"/>
</dbReference>
<dbReference type="STRING" id="717772.THIAE_01245"/>
<dbReference type="FunCoup" id="W0DU97">
    <property type="interactions" value="31"/>
</dbReference>
<feature type="site" description="Important for substrate binding and specificity" evidence="5">
    <location>
        <position position="85"/>
    </location>
</feature>
<evidence type="ECO:0000256" key="1">
    <source>
        <dbReference type="ARBA" id="ARBA00022694"/>
    </source>
</evidence>
<dbReference type="KEGG" id="tao:THIAE_01245"/>
<dbReference type="PANTHER" id="PTHR30231:SF2">
    <property type="entry name" value="RIBONUCLEASE T"/>
    <property type="match status" value="1"/>
</dbReference>
<dbReference type="GO" id="GO:0016896">
    <property type="term" value="F:RNA exonuclease activity, producing 5'-phosphomonoesters"/>
    <property type="evidence" value="ECO:0007669"/>
    <property type="project" value="UniProtKB-UniRule"/>
</dbReference>
<dbReference type="SUPFAM" id="SSF53098">
    <property type="entry name" value="Ribonuclease H-like"/>
    <property type="match status" value="1"/>
</dbReference>
<evidence type="ECO:0000256" key="2">
    <source>
        <dbReference type="ARBA" id="ARBA00022722"/>
    </source>
</evidence>
<accession>W0DU97</accession>
<keyword evidence="3 5" id="KW-0378">Hydrolase</keyword>
<dbReference type="Proteomes" id="UP000005380">
    <property type="component" value="Chromosome"/>
</dbReference>
<dbReference type="GO" id="GO:0008033">
    <property type="term" value="P:tRNA processing"/>
    <property type="evidence" value="ECO:0007669"/>
    <property type="project" value="UniProtKB-KW"/>
</dbReference>
<dbReference type="GO" id="GO:0045004">
    <property type="term" value="P:DNA replication proofreading"/>
    <property type="evidence" value="ECO:0007669"/>
    <property type="project" value="TreeGrafter"/>
</dbReference>
<dbReference type="PANTHER" id="PTHR30231">
    <property type="entry name" value="DNA POLYMERASE III SUBUNIT EPSILON"/>
    <property type="match status" value="1"/>
</dbReference>
<keyword evidence="4 5" id="KW-0269">Exonuclease</keyword>
<feature type="binding site" evidence="5">
    <location>
        <position position="33"/>
    </location>
    <ligand>
        <name>Mg(2+)</name>
        <dbReference type="ChEBI" id="CHEBI:18420"/>
        <label>2</label>
        <note>catalytic</note>
    </ligand>
</feature>
<dbReference type="OrthoDB" id="9778264at2"/>
<evidence type="ECO:0000256" key="5">
    <source>
        <dbReference type="HAMAP-Rule" id="MF_00157"/>
    </source>
</evidence>
<feature type="binding site" evidence="5">
    <location>
        <position position="194"/>
    </location>
    <ligand>
        <name>Mg(2+)</name>
        <dbReference type="ChEBI" id="CHEBI:18420"/>
        <label>2</label>
        <note>catalytic</note>
    </ligand>
</feature>
<comment type="subunit">
    <text evidence="5">Homodimer.</text>
</comment>
<feature type="binding site" evidence="5">
    <location>
        <position position="31"/>
    </location>
    <ligand>
        <name>Mg(2+)</name>
        <dbReference type="ChEBI" id="CHEBI:18420"/>
        <label>2</label>
        <note>catalytic</note>
    </ligand>
</feature>